<dbReference type="CDD" id="cd07177">
    <property type="entry name" value="terB_like"/>
    <property type="match status" value="1"/>
</dbReference>
<evidence type="ECO:0000259" key="2">
    <source>
        <dbReference type="PROSITE" id="PS50076"/>
    </source>
</evidence>
<keyword evidence="1" id="KW-0143">Chaperone</keyword>
<dbReference type="SUPFAM" id="SSF46565">
    <property type="entry name" value="Chaperone J-domain"/>
    <property type="match status" value="1"/>
</dbReference>
<dbReference type="STRING" id="1697053.AKN87_06645"/>
<gene>
    <name evidence="3" type="ORF">AKN88_04650</name>
</gene>
<dbReference type="Proteomes" id="UP000063953">
    <property type="component" value="Chromosome"/>
</dbReference>
<accession>A0A0K1XDP8</accession>
<evidence type="ECO:0000313" key="4">
    <source>
        <dbReference type="Proteomes" id="UP000063953"/>
    </source>
</evidence>
<dbReference type="PRINTS" id="PR00625">
    <property type="entry name" value="JDOMAIN"/>
</dbReference>
<dbReference type="InterPro" id="IPR036869">
    <property type="entry name" value="J_dom_sf"/>
</dbReference>
<name>A0A0K1XDP8_9GAMM</name>
<organism evidence="3 4">
    <name type="scientific">Thiopseudomonas alkaliphila</name>
    <dbReference type="NCBI Taxonomy" id="1697053"/>
    <lineage>
        <taxon>Bacteria</taxon>
        <taxon>Pseudomonadati</taxon>
        <taxon>Pseudomonadota</taxon>
        <taxon>Gammaproteobacteria</taxon>
        <taxon>Pseudomonadales</taxon>
        <taxon>Pseudomonadaceae</taxon>
        <taxon>Thiopseudomonas</taxon>
    </lineage>
</organism>
<dbReference type="InterPro" id="IPR029024">
    <property type="entry name" value="TerB-like"/>
</dbReference>
<keyword evidence="4" id="KW-1185">Reference proteome</keyword>
<dbReference type="SUPFAM" id="SSF158682">
    <property type="entry name" value="TerB-like"/>
    <property type="match status" value="1"/>
</dbReference>
<dbReference type="Pfam" id="PF00226">
    <property type="entry name" value="DnaJ"/>
    <property type="match status" value="1"/>
</dbReference>
<sequence length="217" mass="24582">MFNWRQLRRARPLHGESALQRLFFLYLGHVAKLAGAVQAAQIQQLEQEMRRLSLGSMAVDWIAAACSQGKQLNSDKVCAQLQRLTLAMQDKSDWLAAGWRMVYASTSPTMAQLGFLQQLAQRWQMSPIVALKLQHEAQQQAKGRLVQGRQAALQVLGLNYAAQWPEIKRAYRRLTSQLHPDKYAAVADAQQVQQITARLIAVQQAYQYLKQQAQRGV</sequence>
<dbReference type="AlphaFoldDB" id="A0A0K1XDP8"/>
<dbReference type="Gene3D" id="1.10.287.110">
    <property type="entry name" value="DnaJ domain"/>
    <property type="match status" value="1"/>
</dbReference>
<dbReference type="RefSeq" id="WP_053100475.1">
    <property type="nucleotide sequence ID" value="NZ_CP012360.1"/>
</dbReference>
<dbReference type="CDD" id="cd06257">
    <property type="entry name" value="DnaJ"/>
    <property type="match status" value="1"/>
</dbReference>
<dbReference type="EMBL" id="CP012365">
    <property type="protein sequence ID" value="AKX59303.1"/>
    <property type="molecule type" value="Genomic_DNA"/>
</dbReference>
<proteinExistence type="predicted"/>
<dbReference type="PROSITE" id="PS50076">
    <property type="entry name" value="DNAJ_2"/>
    <property type="match status" value="1"/>
</dbReference>
<reference evidence="3 4" key="1">
    <citation type="journal article" date="2015" name="Genome Announc.">
        <title>Genome Sequences of Oblitimonas alkaliphila gen. nov. sp. nov. (Proposed), a Novel Bacterium of the Pseudomonadaceae Family.</title>
        <authorList>
            <person name="Lauer A.C."/>
            <person name="Nicholson A.C."/>
            <person name="Humrighouse B.W."/>
            <person name="Emery B."/>
            <person name="Drobish A."/>
            <person name="Juieng P."/>
            <person name="Loparev V."/>
            <person name="McQuiston J.R."/>
        </authorList>
    </citation>
    <scope>NUCLEOTIDE SEQUENCE [LARGE SCALE GENOMIC DNA]</scope>
    <source>
        <strain evidence="3 4">E5571</strain>
    </source>
</reference>
<feature type="domain" description="J" evidence="2">
    <location>
        <begin position="151"/>
        <end position="217"/>
    </location>
</feature>
<evidence type="ECO:0000313" key="3">
    <source>
        <dbReference type="EMBL" id="AKX59303.1"/>
    </source>
</evidence>
<dbReference type="InterPro" id="IPR001623">
    <property type="entry name" value="DnaJ_domain"/>
</dbReference>
<protein>
    <recommendedName>
        <fullName evidence="2">J domain-containing protein</fullName>
    </recommendedName>
</protein>
<evidence type="ECO:0000256" key="1">
    <source>
        <dbReference type="ARBA" id="ARBA00023186"/>
    </source>
</evidence>